<dbReference type="InterPro" id="IPR029017">
    <property type="entry name" value="Enolase-like_N"/>
</dbReference>
<reference evidence="5 6" key="2">
    <citation type="journal article" date="2016" name="Appl. Microbiol. Biotechnol.">
        <title>Mutations improving production and secretion of extracellular lipase by Burkholderia glumae PG1.</title>
        <authorList>
            <person name="Knapp A."/>
            <person name="Voget S."/>
            <person name="Gao R."/>
            <person name="Zaburannyi N."/>
            <person name="Krysciak D."/>
            <person name="Breuer M."/>
            <person name="Hauer B."/>
            <person name="Streit W.R."/>
            <person name="Muller R."/>
            <person name="Daniel R."/>
            <person name="Jaeger K.E."/>
        </authorList>
    </citation>
    <scope>NUCLEOTIDE SEQUENCE [LARGE SCALE GENOMIC DNA]</scope>
    <source>
        <strain evidence="5 6">PG1</strain>
    </source>
</reference>
<comment type="cofactor">
    <cofactor evidence="1">
        <name>Mg(2+)</name>
        <dbReference type="ChEBI" id="CHEBI:18420"/>
    </cofactor>
</comment>
<dbReference type="SUPFAM" id="SSF54826">
    <property type="entry name" value="Enolase N-terminal domain-like"/>
    <property type="match status" value="1"/>
</dbReference>
<gene>
    <name evidence="5" type="ORF">BGL_2c15850</name>
</gene>
<dbReference type="PANTHER" id="PTHR13794:SF58">
    <property type="entry name" value="MITOCHONDRIAL ENOLASE SUPERFAMILY MEMBER 1"/>
    <property type="match status" value="1"/>
</dbReference>
<reference evidence="6" key="1">
    <citation type="submission" date="2011-03" db="EMBL/GenBank/DDBJ databases">
        <authorList>
            <person name="Voget S."/>
            <person name="Streit W.R."/>
            <person name="Jaeger K.E."/>
            <person name="Daniel R."/>
        </authorList>
    </citation>
    <scope>NUCLEOTIDE SEQUENCE [LARGE SCALE GENOMIC DNA]</scope>
    <source>
        <strain evidence="6">PG1</strain>
    </source>
</reference>
<organism evidence="5 6">
    <name type="scientific">Burkholderia plantarii</name>
    <dbReference type="NCBI Taxonomy" id="41899"/>
    <lineage>
        <taxon>Bacteria</taxon>
        <taxon>Pseudomonadati</taxon>
        <taxon>Pseudomonadota</taxon>
        <taxon>Betaproteobacteria</taxon>
        <taxon>Burkholderiales</taxon>
        <taxon>Burkholderiaceae</taxon>
        <taxon>Burkholderia</taxon>
    </lineage>
</organism>
<evidence type="ECO:0000313" key="5">
    <source>
        <dbReference type="EMBL" id="AJK49652.1"/>
    </source>
</evidence>
<keyword evidence="2" id="KW-0479">Metal-binding</keyword>
<dbReference type="RefSeq" id="WP_042628053.1">
    <property type="nucleotide sequence ID" value="NZ_BSTO01000010.1"/>
</dbReference>
<dbReference type="AlphaFoldDB" id="A0A0B6RWA6"/>
<dbReference type="Pfam" id="PF02746">
    <property type="entry name" value="MR_MLE_N"/>
    <property type="match status" value="1"/>
</dbReference>
<dbReference type="EC" id="5.1.2.2" evidence="5"/>
<dbReference type="GO" id="GO:0018838">
    <property type="term" value="F:mandelate racemase activity"/>
    <property type="evidence" value="ECO:0007669"/>
    <property type="project" value="UniProtKB-EC"/>
</dbReference>
<dbReference type="SUPFAM" id="SSF51604">
    <property type="entry name" value="Enolase C-terminal domain-like"/>
    <property type="match status" value="1"/>
</dbReference>
<keyword evidence="6" id="KW-1185">Reference proteome</keyword>
<dbReference type="SFLD" id="SFLDS00001">
    <property type="entry name" value="Enolase"/>
    <property type="match status" value="1"/>
</dbReference>
<dbReference type="InterPro" id="IPR046945">
    <property type="entry name" value="RHMD-like"/>
</dbReference>
<dbReference type="Pfam" id="PF13378">
    <property type="entry name" value="MR_MLE_C"/>
    <property type="match status" value="1"/>
</dbReference>
<dbReference type="InterPro" id="IPR029065">
    <property type="entry name" value="Enolase_C-like"/>
</dbReference>
<dbReference type="KEGG" id="bpla:bpln_2g16540"/>
<evidence type="ECO:0000256" key="2">
    <source>
        <dbReference type="ARBA" id="ARBA00022723"/>
    </source>
</evidence>
<evidence type="ECO:0000256" key="1">
    <source>
        <dbReference type="ARBA" id="ARBA00001946"/>
    </source>
</evidence>
<dbReference type="Gene3D" id="3.30.390.10">
    <property type="entry name" value="Enolase-like, N-terminal domain"/>
    <property type="match status" value="1"/>
</dbReference>
<dbReference type="PROSITE" id="PS00909">
    <property type="entry name" value="MR_MLE_2"/>
    <property type="match status" value="1"/>
</dbReference>
<dbReference type="SFLD" id="SFLDG00179">
    <property type="entry name" value="mandelate_racemase"/>
    <property type="match status" value="1"/>
</dbReference>
<dbReference type="PANTHER" id="PTHR13794">
    <property type="entry name" value="ENOLASE SUPERFAMILY, MANDELATE RACEMASE"/>
    <property type="match status" value="1"/>
</dbReference>
<dbReference type="InterPro" id="IPR036849">
    <property type="entry name" value="Enolase-like_C_sf"/>
</dbReference>
<keyword evidence="3" id="KW-0460">Magnesium</keyword>
<evidence type="ECO:0000313" key="6">
    <source>
        <dbReference type="Proteomes" id="UP000031838"/>
    </source>
</evidence>
<dbReference type="GO" id="GO:0000287">
    <property type="term" value="F:magnesium ion binding"/>
    <property type="evidence" value="ECO:0007669"/>
    <property type="project" value="TreeGrafter"/>
</dbReference>
<dbReference type="InterPro" id="IPR013341">
    <property type="entry name" value="Mandelate_racemase_N_dom"/>
</dbReference>
<accession>A0A0B6RWA6</accession>
<dbReference type="OrthoDB" id="8609034at2"/>
<dbReference type="InterPro" id="IPR018110">
    <property type="entry name" value="Mandel_Rmase/mucon_lact_enz_CS"/>
</dbReference>
<feature type="domain" description="Mandelate racemase/muconate lactonizing enzyme C-terminal" evidence="4">
    <location>
        <begin position="146"/>
        <end position="243"/>
    </location>
</feature>
<dbReference type="KEGG" id="bgp:BGL_2c15850"/>
<proteinExistence type="predicted"/>
<dbReference type="Proteomes" id="UP000031838">
    <property type="component" value="Chromosome 2"/>
</dbReference>
<dbReference type="InterPro" id="IPR013342">
    <property type="entry name" value="Mandelate_racemase_C"/>
</dbReference>
<dbReference type="SMART" id="SM00922">
    <property type="entry name" value="MR_MLE"/>
    <property type="match status" value="1"/>
</dbReference>
<dbReference type="GO" id="GO:0016052">
    <property type="term" value="P:carbohydrate catabolic process"/>
    <property type="evidence" value="ECO:0007669"/>
    <property type="project" value="TreeGrafter"/>
</dbReference>
<dbReference type="HOGENOM" id="CLU_030273_3_1_4"/>
<name>A0A0B6RWA6_BURPL</name>
<dbReference type="EMBL" id="CP002581">
    <property type="protein sequence ID" value="AJK49652.1"/>
    <property type="molecule type" value="Genomic_DNA"/>
</dbReference>
<evidence type="ECO:0000256" key="3">
    <source>
        <dbReference type="ARBA" id="ARBA00022842"/>
    </source>
</evidence>
<evidence type="ECO:0000259" key="4">
    <source>
        <dbReference type="SMART" id="SM00922"/>
    </source>
</evidence>
<dbReference type="GO" id="GO:0016836">
    <property type="term" value="F:hydro-lyase activity"/>
    <property type="evidence" value="ECO:0007669"/>
    <property type="project" value="TreeGrafter"/>
</dbReference>
<sequence length="361" mass="39135">MMPSLKFRELKATPVRLPMSNPIRTASGTIADAPFVLIDLHTDQGVTGHAYLFVFTPLVLKALTTLITQLGERLEGKPLAPLDTRDALESQFHLVGNTGLVSMAIAGIEMALWDAHARALGVPLVRALGGTPQPVPAYSSIGMLGAEASCRLAEQSVERGFRAMKIKIGHITLEQDLEVVRAVKAVLGDRSMLCIDYNQGLTVDEAVRRCRALDELGLGWIEEPTRQDDYAGHARVAAATATPIQMGENCFGIHELAKCIAAGASDLLMFDLMKIGGVSRWLQGAALADAASLSVSTHNYQEISAHLMAVTPTAHWLQYYDYADLVLREPMRIVDGNAIPNETPGNGIDWNPEAVARYRVE</sequence>
<keyword evidence="5" id="KW-0413">Isomerase</keyword>
<dbReference type="Gene3D" id="3.20.20.120">
    <property type="entry name" value="Enolase-like C-terminal domain"/>
    <property type="match status" value="1"/>
</dbReference>
<dbReference type="GO" id="GO:0009063">
    <property type="term" value="P:amino acid catabolic process"/>
    <property type="evidence" value="ECO:0007669"/>
    <property type="project" value="InterPro"/>
</dbReference>
<protein>
    <submittedName>
        <fullName evidence="5">Mandelate racemase</fullName>
        <ecNumber evidence="5">5.1.2.2</ecNumber>
    </submittedName>
</protein>